<feature type="region of interest" description="Disordered" evidence="1">
    <location>
        <begin position="69"/>
        <end position="89"/>
    </location>
</feature>
<evidence type="ECO:0000256" key="1">
    <source>
        <dbReference type="SAM" id="MobiDB-lite"/>
    </source>
</evidence>
<proteinExistence type="predicted"/>
<keyword evidence="4" id="KW-1185">Reference proteome</keyword>
<dbReference type="RefSeq" id="WP_066690378.1">
    <property type="nucleotide sequence ID" value="NZ_FRBM01000001.1"/>
</dbReference>
<evidence type="ECO:0000313" key="3">
    <source>
        <dbReference type="EMBL" id="SHK82693.1"/>
    </source>
</evidence>
<reference evidence="2 4" key="1">
    <citation type="submission" date="2016-07" db="EMBL/GenBank/DDBJ databases">
        <authorList>
            <person name="Jeong J.-J."/>
            <person name="Kim D.W."/>
            <person name="Sang M.K."/>
            <person name="Choi I.-G."/>
            <person name="Kim K.D."/>
        </authorList>
    </citation>
    <scope>NUCLEOTIDE SEQUENCE [LARGE SCALE GENOMIC DNA]</scope>
    <source>
        <strain evidence="2 4">C-26</strain>
    </source>
</reference>
<protein>
    <submittedName>
        <fullName evidence="3">Uncharacterized protein</fullName>
    </submittedName>
</protein>
<dbReference type="OrthoDB" id="1278581at2"/>
<reference evidence="3 5" key="2">
    <citation type="submission" date="2016-11" db="EMBL/GenBank/DDBJ databases">
        <authorList>
            <person name="Jaros S."/>
            <person name="Januszkiewicz K."/>
            <person name="Wedrychowicz H."/>
        </authorList>
    </citation>
    <scope>NUCLEOTIDE SEQUENCE [LARGE SCALE GENOMIC DNA]</scope>
    <source>
        <strain evidence="3 5">DSM 27621</strain>
    </source>
</reference>
<sequence length="412" mass="45315">MAQRKKLDLRELELQLPPMDSNETKIILGGNYYNDDDSTLFHLINPDGDTIIHIIENCVDGDGVLGHIGQGNNNGGDDDDDYGAQNEDGYSDQGDLDHWFDDAGGDDDGGITPGMPGFSISAAVHSITSQMQSVYNGLSQAQIQSSFSFDSDFNNFKIFGSQLSNILATNSCIAQLVGSITTNSGSHISFDIVQNLPSGRFGDTSFDPNTGVITIQLNQSWLSENIGWNVDNTNPNSYGINYAALGMNEDFVALLTHELVHAQNLSLVFNALQHSPTHSMSEVRDYMLNNLNVSPSLVNALFTVDPNTNEVTFNLDNTAEHNWMADPNNGVINTTMTAVNEFIADMQNMQTAVNNLSQLMDFAQKESTSTNTEVLGEGYPEPSEWHEIFVGLQHEMNEIKNNWGTWLNYNGY</sequence>
<evidence type="ECO:0000313" key="2">
    <source>
        <dbReference type="EMBL" id="OCA80565.1"/>
    </source>
</evidence>
<accession>A0A1M6VMG5</accession>
<evidence type="ECO:0000313" key="5">
    <source>
        <dbReference type="Proteomes" id="UP000184069"/>
    </source>
</evidence>
<dbReference type="EMBL" id="FRBM01000001">
    <property type="protein sequence ID" value="SHK82693.1"/>
    <property type="molecule type" value="Genomic_DNA"/>
</dbReference>
<dbReference type="Proteomes" id="UP000184069">
    <property type="component" value="Unassembled WGS sequence"/>
</dbReference>
<dbReference type="AlphaFoldDB" id="A0A1M6VMG5"/>
<gene>
    <name evidence="2" type="ORF">BBH99_00235</name>
    <name evidence="3" type="ORF">SAMN05444407_101280</name>
</gene>
<dbReference type="STRING" id="1423959.SAMN05444407_101280"/>
<dbReference type="Proteomes" id="UP000093508">
    <property type="component" value="Unassembled WGS sequence"/>
</dbReference>
<dbReference type="EMBL" id="MAYF01000001">
    <property type="protein sequence ID" value="OCA80565.1"/>
    <property type="molecule type" value="Genomic_DNA"/>
</dbReference>
<organism evidence="3 5">
    <name type="scientific">Chryseobacterium contaminans</name>
    <dbReference type="NCBI Taxonomy" id="1423959"/>
    <lineage>
        <taxon>Bacteria</taxon>
        <taxon>Pseudomonadati</taxon>
        <taxon>Bacteroidota</taxon>
        <taxon>Flavobacteriia</taxon>
        <taxon>Flavobacteriales</taxon>
        <taxon>Weeksellaceae</taxon>
        <taxon>Chryseobacterium group</taxon>
        <taxon>Chryseobacterium</taxon>
    </lineage>
</organism>
<evidence type="ECO:0000313" key="4">
    <source>
        <dbReference type="Proteomes" id="UP000093508"/>
    </source>
</evidence>
<name>A0A1M6VMG5_9FLAO</name>